<dbReference type="InterPro" id="IPR025452">
    <property type="entry name" value="DUF4218"/>
</dbReference>
<dbReference type="InterPro" id="IPR004242">
    <property type="entry name" value="Transposase_21"/>
</dbReference>
<evidence type="ECO:0000259" key="1">
    <source>
        <dbReference type="Pfam" id="PF13960"/>
    </source>
</evidence>
<evidence type="ECO:0000313" key="2">
    <source>
        <dbReference type="EMBL" id="KYP31412.1"/>
    </source>
</evidence>
<gene>
    <name evidence="2" type="ORF">KK1_048292</name>
</gene>
<dbReference type="PANTHER" id="PTHR48258">
    <property type="entry name" value="DUF4218 DOMAIN-CONTAINING PROTEIN-RELATED"/>
    <property type="match status" value="1"/>
</dbReference>
<dbReference type="PANTHER" id="PTHR48258:SF7">
    <property type="entry name" value="DUF4216 DOMAIN-CONTAINING PROTEIN"/>
    <property type="match status" value="1"/>
</dbReference>
<name>A0A151QMC4_CAJCA</name>
<dbReference type="Pfam" id="PF02992">
    <property type="entry name" value="Transposase_21"/>
    <property type="match status" value="2"/>
</dbReference>
<dbReference type="EMBL" id="KQ486022">
    <property type="protein sequence ID" value="KYP31412.1"/>
    <property type="molecule type" value="Genomic_DNA"/>
</dbReference>
<protein>
    <recommendedName>
        <fullName evidence="1">DUF4218 domain-containing protein</fullName>
    </recommendedName>
</protein>
<sequence>LNIFMSKQIAEDMKWHKKKRVDDGVLRHLVNSLTWKTFDDQCRSFSSDPRNVRLGLASDGKLWNVGIKTYDVSLGQNFQLHATLLWTINDFLAYGMLFGWITKGLLAFPCCNIETHSCYLKNCHKLCFMGHRRFLLVDHHWHKNKSSFDNTTKVRHSPQPLTGDDVLAQLESLQQLNFGKSLLPKDACDPLIELSLFFCDLCSKVLKIDDLNRLEKSIAIALCKLEHIFLPSFFDVMVHLPIHLANEARLGGPVQYRWMYLVERILRILKSYAHKKARLEGFIAEGYIVEECMTFCAIYLISMDSRLNRPDRFIDRESVDRTTLSVFKTNGRPIRGGSWGNMNLSEIQQAHFYILQKCEEAQPWIE</sequence>
<keyword evidence="3" id="KW-1185">Reference proteome</keyword>
<feature type="domain" description="DUF4218" evidence="1">
    <location>
        <begin position="201"/>
        <end position="312"/>
    </location>
</feature>
<accession>A0A151QMC4</accession>
<organism evidence="2 3">
    <name type="scientific">Cajanus cajan</name>
    <name type="common">Pigeon pea</name>
    <name type="synonym">Cajanus indicus</name>
    <dbReference type="NCBI Taxonomy" id="3821"/>
    <lineage>
        <taxon>Eukaryota</taxon>
        <taxon>Viridiplantae</taxon>
        <taxon>Streptophyta</taxon>
        <taxon>Embryophyta</taxon>
        <taxon>Tracheophyta</taxon>
        <taxon>Spermatophyta</taxon>
        <taxon>Magnoliopsida</taxon>
        <taxon>eudicotyledons</taxon>
        <taxon>Gunneridae</taxon>
        <taxon>Pentapetalae</taxon>
        <taxon>rosids</taxon>
        <taxon>fabids</taxon>
        <taxon>Fabales</taxon>
        <taxon>Fabaceae</taxon>
        <taxon>Papilionoideae</taxon>
        <taxon>50 kb inversion clade</taxon>
        <taxon>NPAAA clade</taxon>
        <taxon>indigoferoid/millettioid clade</taxon>
        <taxon>Phaseoleae</taxon>
        <taxon>Cajanus</taxon>
    </lineage>
</organism>
<reference evidence="2" key="1">
    <citation type="journal article" date="2012" name="Nat. Biotechnol.">
        <title>Draft genome sequence of pigeonpea (Cajanus cajan), an orphan legume crop of resource-poor farmers.</title>
        <authorList>
            <person name="Varshney R.K."/>
            <person name="Chen W."/>
            <person name="Li Y."/>
            <person name="Bharti A.K."/>
            <person name="Saxena R.K."/>
            <person name="Schlueter J.A."/>
            <person name="Donoghue M.T."/>
            <person name="Azam S."/>
            <person name="Fan G."/>
            <person name="Whaley A.M."/>
            <person name="Farmer A.D."/>
            <person name="Sheridan J."/>
            <person name="Iwata A."/>
            <person name="Tuteja R."/>
            <person name="Penmetsa R.V."/>
            <person name="Wu W."/>
            <person name="Upadhyaya H.D."/>
            <person name="Yang S.P."/>
            <person name="Shah T."/>
            <person name="Saxena K.B."/>
            <person name="Michael T."/>
            <person name="McCombie W.R."/>
            <person name="Yang B."/>
            <person name="Zhang G."/>
            <person name="Yang H."/>
            <person name="Wang J."/>
            <person name="Spillane C."/>
            <person name="Cook D.R."/>
            <person name="May G.D."/>
            <person name="Xu X."/>
            <person name="Jackson S.A."/>
        </authorList>
    </citation>
    <scope>NUCLEOTIDE SEQUENCE [LARGE SCALE GENOMIC DNA]</scope>
</reference>
<dbReference type="Gramene" id="C.cajan_47099.t">
    <property type="protein sequence ID" value="C.cajan_47099.t"/>
    <property type="gene ID" value="C.cajan_47099"/>
</dbReference>
<dbReference type="Proteomes" id="UP000075243">
    <property type="component" value="Unassembled WGS sequence"/>
</dbReference>
<dbReference type="OMA" id="CKLEHIF"/>
<evidence type="ECO:0000313" key="3">
    <source>
        <dbReference type="Proteomes" id="UP000075243"/>
    </source>
</evidence>
<dbReference type="AlphaFoldDB" id="A0A151QMC4"/>
<dbReference type="Pfam" id="PF13960">
    <property type="entry name" value="DUF4218"/>
    <property type="match status" value="1"/>
</dbReference>
<proteinExistence type="predicted"/>
<feature type="non-terminal residue" evidence="2">
    <location>
        <position position="1"/>
    </location>
</feature>